<accession>A0ACC1IR16</accession>
<comment type="caution">
    <text evidence="1">The sequence shown here is derived from an EMBL/GenBank/DDBJ whole genome shotgun (WGS) entry which is preliminary data.</text>
</comment>
<sequence>MTARILHKLTDHIGSVNTATFDSLGNYVLTGGQDKVIRLTNANNGRLVQTYEGHGWAVQGIAISNDSTQMVCCGGDRSVTMWDINTCEIKRKLTSGHKQRVDCVATNADASIVVSGSFDKTVAVWDTRSMQRTPLQVLDDAKDGISSVLLTSTEIISGSIDGSVRTYDMRVGKAVTDSLDQPVVSVRVSQTKDSQSLVVGCMDSTVQLVDRNSGMAFGTFSGHQCAKYRIQCDSNSELVASGSEDGFVYVWDVLANSETGSYISRLSGHSGITLTGLLVCALSFAIGLAYGSLCHSAFWGSKLQDKFLVEAAMTSSIKHQHIYYETALPKPYKIVHQDEDGSDDGLDLEDLKWMSRGLEGKTKRMTRLKVTVDEKNRVQEVECG</sequence>
<evidence type="ECO:0000313" key="1">
    <source>
        <dbReference type="EMBL" id="KAJ1899266.1"/>
    </source>
</evidence>
<gene>
    <name evidence="1" type="ORF">LPJ66_002221</name>
</gene>
<proteinExistence type="predicted"/>
<dbReference type="EMBL" id="JANBPG010000167">
    <property type="protein sequence ID" value="KAJ1899266.1"/>
    <property type="molecule type" value="Genomic_DNA"/>
</dbReference>
<name>A0ACC1IR16_9FUNG</name>
<reference evidence="1" key="1">
    <citation type="submission" date="2022-07" db="EMBL/GenBank/DDBJ databases">
        <title>Phylogenomic reconstructions and comparative analyses of Kickxellomycotina fungi.</title>
        <authorList>
            <person name="Reynolds N.K."/>
            <person name="Stajich J.E."/>
            <person name="Barry K."/>
            <person name="Grigoriev I.V."/>
            <person name="Crous P."/>
            <person name="Smith M.E."/>
        </authorList>
    </citation>
    <scope>NUCLEOTIDE SEQUENCE</scope>
    <source>
        <strain evidence="1">Benny 63K</strain>
    </source>
</reference>
<organism evidence="1 2">
    <name type="scientific">Kickxella alabastrina</name>
    <dbReference type="NCBI Taxonomy" id="61397"/>
    <lineage>
        <taxon>Eukaryota</taxon>
        <taxon>Fungi</taxon>
        <taxon>Fungi incertae sedis</taxon>
        <taxon>Zoopagomycota</taxon>
        <taxon>Kickxellomycotina</taxon>
        <taxon>Kickxellomycetes</taxon>
        <taxon>Kickxellales</taxon>
        <taxon>Kickxellaceae</taxon>
        <taxon>Kickxella</taxon>
    </lineage>
</organism>
<keyword evidence="2" id="KW-1185">Reference proteome</keyword>
<dbReference type="Proteomes" id="UP001150581">
    <property type="component" value="Unassembled WGS sequence"/>
</dbReference>
<evidence type="ECO:0000313" key="2">
    <source>
        <dbReference type="Proteomes" id="UP001150581"/>
    </source>
</evidence>
<protein>
    <submittedName>
        <fullName evidence="1">Uncharacterized protein</fullName>
    </submittedName>
</protein>